<dbReference type="Pfam" id="PF23562">
    <property type="entry name" value="AMP-binding_C_3"/>
    <property type="match status" value="1"/>
</dbReference>
<keyword evidence="5" id="KW-1185">Reference proteome</keyword>
<feature type="domain" description="AMP-dependent synthetase/ligase" evidence="3">
    <location>
        <begin position="18"/>
        <end position="430"/>
    </location>
</feature>
<dbReference type="Pfam" id="PF00501">
    <property type="entry name" value="AMP-binding"/>
    <property type="match status" value="1"/>
</dbReference>
<evidence type="ECO:0000313" key="5">
    <source>
        <dbReference type="Proteomes" id="UP001432060"/>
    </source>
</evidence>
<keyword evidence="2" id="KW-0067">ATP-binding</keyword>
<organism evidence="4 5">
    <name type="scientific">Streptomyces melanogenes</name>
    <dbReference type="NCBI Taxonomy" id="67326"/>
    <lineage>
        <taxon>Bacteria</taxon>
        <taxon>Bacillati</taxon>
        <taxon>Actinomycetota</taxon>
        <taxon>Actinomycetes</taxon>
        <taxon>Kitasatosporales</taxon>
        <taxon>Streptomycetaceae</taxon>
        <taxon>Streptomyces</taxon>
    </lineage>
</organism>
<evidence type="ECO:0000256" key="2">
    <source>
        <dbReference type="ARBA" id="ARBA00022840"/>
    </source>
</evidence>
<dbReference type="SUPFAM" id="SSF56801">
    <property type="entry name" value="Acetyl-CoA synthetase-like"/>
    <property type="match status" value="1"/>
</dbReference>
<evidence type="ECO:0000256" key="1">
    <source>
        <dbReference type="ARBA" id="ARBA00022741"/>
    </source>
</evidence>
<dbReference type="PANTHER" id="PTHR43272:SF33">
    <property type="entry name" value="AMP-BINDING DOMAIN-CONTAINING PROTEIN-RELATED"/>
    <property type="match status" value="1"/>
</dbReference>
<dbReference type="Proteomes" id="UP001432060">
    <property type="component" value="Chromosome"/>
</dbReference>
<name>A0ABZ1XTR3_9ACTN</name>
<proteinExistence type="predicted"/>
<accession>A0ABZ1XTR3</accession>
<dbReference type="InterPro" id="IPR000873">
    <property type="entry name" value="AMP-dep_synth/lig_dom"/>
</dbReference>
<dbReference type="PANTHER" id="PTHR43272">
    <property type="entry name" value="LONG-CHAIN-FATTY-ACID--COA LIGASE"/>
    <property type="match status" value="1"/>
</dbReference>
<evidence type="ECO:0000313" key="4">
    <source>
        <dbReference type="EMBL" id="WUT86884.1"/>
    </source>
</evidence>
<keyword evidence="1" id="KW-0547">Nucleotide-binding</keyword>
<dbReference type="Gene3D" id="3.40.50.12780">
    <property type="entry name" value="N-terminal domain of ligase-like"/>
    <property type="match status" value="2"/>
</dbReference>
<dbReference type="EMBL" id="CP109019">
    <property type="protein sequence ID" value="WUT86884.1"/>
    <property type="molecule type" value="Genomic_DNA"/>
</dbReference>
<gene>
    <name evidence="4" type="ORF">OG515_34100</name>
</gene>
<protein>
    <submittedName>
        <fullName evidence="4">AMP-binding protein</fullName>
    </submittedName>
</protein>
<sequence>MTTPNTSVTLADLAPLGAERWPHAPALRWRTPEGTQRQLTFAEARVATDEIARGLMALGLAPGDRVAIQSRLRPEWTLTLLAAASCGLVLVSLLPTTVPEEIVHVVNDCDAKAIICEDGEQLAKVRTALPELPGLRHVIVIDEEPAAEDAPRTLAELRTAGSHAVPAAALARRRAAVTPHDLLVIVYTSGTTGPKKGCALSHGNYVAVLRAHPAPPQRAPDEPDASHGTVFVVTGPHTIALLMQLLSWWSGYTFSSFNGSSPDRMPAELRAASPAIVPLVPLALEMIYRSVLAPRSAAERAELIDAARTGLRVRRMRAAGETVPDGLQKWFDHAENTLFAEVRERFGGNLRRATVSGAPVSPDILSFFVGCGLPLVECYGMTETAAAATSNTPGDNRLGTVGTPLPGVEIAISGDGEVLIKGDHVFHGYWGYDEGEFGAVRDGWLHTGDLGALDRDGFLRLTGRKKELIQLSNGMAVTPHPLERELRTHPLVSQAVLYGETKPHLVALLTLDAERAAQWAAERGLPTDARALAAEPLLLAEMGRALEAANSTLQEYFRAKAFHVLDRDLSMATGELTVSMKVARPVVHARFRELYESLYA</sequence>
<dbReference type="InterPro" id="IPR042099">
    <property type="entry name" value="ANL_N_sf"/>
</dbReference>
<dbReference type="RefSeq" id="WP_329403634.1">
    <property type="nucleotide sequence ID" value="NZ_CP109019.1"/>
</dbReference>
<reference evidence="4" key="1">
    <citation type="submission" date="2022-10" db="EMBL/GenBank/DDBJ databases">
        <title>The complete genomes of actinobacterial strains from the NBC collection.</title>
        <authorList>
            <person name="Joergensen T.S."/>
            <person name="Alvarez Arevalo M."/>
            <person name="Sterndorff E.B."/>
            <person name="Faurdal D."/>
            <person name="Vuksanovic O."/>
            <person name="Mourched A.-S."/>
            <person name="Charusanti P."/>
            <person name="Shaw S."/>
            <person name="Blin K."/>
            <person name="Weber T."/>
        </authorList>
    </citation>
    <scope>NUCLEOTIDE SEQUENCE</scope>
    <source>
        <strain evidence="4">NBC_00668</strain>
    </source>
</reference>
<evidence type="ECO:0000259" key="3">
    <source>
        <dbReference type="Pfam" id="PF00501"/>
    </source>
</evidence>